<organism evidence="3 4">
    <name type="scientific">Parablautia intestinalis</name>
    <dbReference type="NCBI Taxonomy" id="2320100"/>
    <lineage>
        <taxon>Bacteria</taxon>
        <taxon>Bacillati</taxon>
        <taxon>Bacillota</taxon>
        <taxon>Clostridia</taxon>
        <taxon>Lachnospirales</taxon>
        <taxon>Lachnospiraceae</taxon>
        <taxon>Parablautia</taxon>
    </lineage>
</organism>
<dbReference type="GO" id="GO:0009424">
    <property type="term" value="C:bacterial-type flagellum hook"/>
    <property type="evidence" value="ECO:0007669"/>
    <property type="project" value="InterPro"/>
</dbReference>
<dbReference type="AlphaFoldDB" id="A0A3A9AYY9"/>
<feature type="coiled-coil region" evidence="1">
    <location>
        <begin position="474"/>
        <end position="508"/>
    </location>
</feature>
<reference evidence="3 4" key="1">
    <citation type="submission" date="2018-09" db="EMBL/GenBank/DDBJ databases">
        <title>Murine metabolic-syndrome-specific gut microbial biobank.</title>
        <authorList>
            <person name="Liu C."/>
        </authorList>
    </citation>
    <scope>NUCLEOTIDE SEQUENCE [LARGE SCALE GENOMIC DNA]</scope>
    <source>
        <strain evidence="3 4">0.1xD8-82</strain>
    </source>
</reference>
<keyword evidence="1" id="KW-0175">Coiled coil</keyword>
<dbReference type="OrthoDB" id="9758307at2"/>
<dbReference type="SUPFAM" id="SSF64518">
    <property type="entry name" value="Phase 1 flagellin"/>
    <property type="match status" value="1"/>
</dbReference>
<dbReference type="GO" id="GO:0005198">
    <property type="term" value="F:structural molecule activity"/>
    <property type="evidence" value="ECO:0007669"/>
    <property type="project" value="InterPro"/>
</dbReference>
<feature type="domain" description="Flagellin N-terminal" evidence="2">
    <location>
        <begin position="12"/>
        <end position="147"/>
    </location>
</feature>
<dbReference type="GO" id="GO:0071973">
    <property type="term" value="P:bacterial-type flagellum-dependent cell motility"/>
    <property type="evidence" value="ECO:0007669"/>
    <property type="project" value="InterPro"/>
</dbReference>
<dbReference type="Gene3D" id="1.20.1330.10">
    <property type="entry name" value="f41 fragment of flagellin, N-terminal domain"/>
    <property type="match status" value="2"/>
</dbReference>
<dbReference type="PANTHER" id="PTHR42792">
    <property type="entry name" value="FLAGELLIN"/>
    <property type="match status" value="1"/>
</dbReference>
<comment type="caution">
    <text evidence="3">The sequence shown here is derived from an EMBL/GenBank/DDBJ whole genome shotgun (WGS) entry which is preliminary data.</text>
</comment>
<evidence type="ECO:0000313" key="4">
    <source>
        <dbReference type="Proteomes" id="UP000280696"/>
    </source>
</evidence>
<protein>
    <submittedName>
        <fullName evidence="3">Flagellar hook-associated protein 3</fullName>
    </submittedName>
</protein>
<dbReference type="PANTHER" id="PTHR42792:SF1">
    <property type="entry name" value="FLAGELLAR HOOK-ASSOCIATED PROTEIN 3"/>
    <property type="match status" value="1"/>
</dbReference>
<gene>
    <name evidence="3" type="primary">flgL</name>
    <name evidence="3" type="ORF">D7V94_06945</name>
</gene>
<dbReference type="NCBIfam" id="TIGR02550">
    <property type="entry name" value="flagell_flgL"/>
    <property type="match status" value="1"/>
</dbReference>
<keyword evidence="3" id="KW-0966">Cell projection</keyword>
<evidence type="ECO:0000259" key="2">
    <source>
        <dbReference type="Pfam" id="PF00669"/>
    </source>
</evidence>
<keyword evidence="3" id="KW-0969">Cilium</keyword>
<evidence type="ECO:0000256" key="1">
    <source>
        <dbReference type="SAM" id="Coils"/>
    </source>
</evidence>
<accession>A0A3A9AYY9</accession>
<proteinExistence type="predicted"/>
<dbReference type="Proteomes" id="UP000280696">
    <property type="component" value="Unassembled WGS sequence"/>
</dbReference>
<keyword evidence="3" id="KW-0282">Flagellum</keyword>
<dbReference type="InterPro" id="IPR001492">
    <property type="entry name" value="Flagellin"/>
</dbReference>
<dbReference type="EMBL" id="RAYQ01000005">
    <property type="protein sequence ID" value="RKI92406.1"/>
    <property type="molecule type" value="Genomic_DNA"/>
</dbReference>
<name>A0A3A9AYY9_9FIRM</name>
<dbReference type="InterPro" id="IPR001029">
    <property type="entry name" value="Flagellin_N"/>
</dbReference>
<dbReference type="InterPro" id="IPR013384">
    <property type="entry name" value="Flagell_FlgL"/>
</dbReference>
<sequence>MKETTGMRMTNKIMQNNSLYNINNNKILQDKLSTMMSTQKKITRPSDDPVIAIRALRLRTSVAELTQYYEKNAPDAGSWLEVTEGALKTVTDVLTEMSKQANKAANKDLQPAELEIIIGQLKALRDEVYSTGNTDYAGRYIFTGYRTDTTLSFEDDVNEQPDGYPRYEITEQVNIKDFDTINYTDRDVLDGITKDNYKDAAYNAAVEQGIFNDENSNIHRLRLSYDALSADGIMEKTSVTLPGTTSVKLKDGSVKTLDDLGVDVNKIMLPAGTKATVNAGAATLPAGTTITLSDGSSVTLENDANVTLPAGTEMTDANGQPATTGDVTLSGFTLTQEFMGEAVQTVSLTSNPDPYKQIYEANKNGTNKVILIPETGELLFSNASYDAIEQAAQQNPEMAVTYRKDEWVKGDLRPEHYFACTGTVKDKDGTDKTVNYNQEYLRGEGKKQVIEYDVGYNQKIQVNTTADEVFGHGIDRDIDDLERALEDLKEIEAIRNELDGVLKGLDEEKDADYPVALKRYEAADKAYTYIRENIHKMFGETITKMQGHLDDTNVALTDNGTRSQRLDLIGNRLMDQRTTFQTLQSENEDIDIAEVVVKLTSTELTYNSALMATGKIMQTSLMNYI</sequence>
<evidence type="ECO:0000313" key="3">
    <source>
        <dbReference type="EMBL" id="RKI92406.1"/>
    </source>
</evidence>
<keyword evidence="4" id="KW-1185">Reference proteome</keyword>
<dbReference type="Pfam" id="PF00669">
    <property type="entry name" value="Flagellin_N"/>
    <property type="match status" value="1"/>
</dbReference>